<dbReference type="RefSeq" id="WP_368502658.1">
    <property type="nucleotide sequence ID" value="NZ_CP162550.1"/>
</dbReference>
<reference evidence="3" key="1">
    <citation type="submission" date="2024-07" db="EMBL/GenBank/DDBJ databases">
        <title>Identification and characteristics of an arsenic-resistant bacterial isolate, which belongs to a novel species.</title>
        <authorList>
            <person name="Juszczyk A."/>
            <person name="Kowalczyk A."/>
            <person name="Was K."/>
            <person name="Kosowicz W."/>
            <person name="Budzyn A."/>
            <person name="Latowski D."/>
        </authorList>
    </citation>
    <scope>NUCLEOTIDE SEQUENCE</scope>
    <source>
        <strain evidence="3">As8PL</strain>
        <plasmid evidence="3">unnamed</plasmid>
    </source>
</reference>
<proteinExistence type="predicted"/>
<protein>
    <recommendedName>
        <fullName evidence="4">Lipoprotein</fullName>
    </recommendedName>
</protein>
<evidence type="ECO:0000256" key="1">
    <source>
        <dbReference type="SAM" id="Coils"/>
    </source>
</evidence>
<evidence type="ECO:0000313" key="3">
    <source>
        <dbReference type="EMBL" id="XDI35041.1"/>
    </source>
</evidence>
<keyword evidence="3" id="KW-0614">Plasmid</keyword>
<evidence type="ECO:0000256" key="2">
    <source>
        <dbReference type="SAM" id="SignalP"/>
    </source>
</evidence>
<keyword evidence="1" id="KW-0175">Coiled coil</keyword>
<keyword evidence="2" id="KW-0732">Signal</keyword>
<dbReference type="EMBL" id="CP162550">
    <property type="protein sequence ID" value="XDI35041.1"/>
    <property type="molecule type" value="Genomic_DNA"/>
</dbReference>
<geneLocation type="plasmid" evidence="3">
    <name>unnamed</name>
</geneLocation>
<feature type="coiled-coil region" evidence="1">
    <location>
        <begin position="128"/>
        <end position="155"/>
    </location>
</feature>
<sequence>MKKLMLISSCTLLLLTGCGGGEDAALAAQEAATESWNLYTDAFTQIVDNSNVILSSYNDSMDNLYAGVLGNQQFKNQVKDLVPKSRELLALLDEVIYDVDSSLYEFHSHVLTLVNDQHHLLLITIQEADDDRINRENLRRQYVEIKKQQMDLIQQLKMIGEAQ</sequence>
<feature type="signal peptide" evidence="2">
    <location>
        <begin position="1"/>
        <end position="21"/>
    </location>
</feature>
<dbReference type="PROSITE" id="PS51257">
    <property type="entry name" value="PROKAR_LIPOPROTEIN"/>
    <property type="match status" value="1"/>
</dbReference>
<dbReference type="AlphaFoldDB" id="A0AB39BNI8"/>
<feature type="chain" id="PRO_5044200320" description="Lipoprotein" evidence="2">
    <location>
        <begin position="22"/>
        <end position="163"/>
    </location>
</feature>
<organism evidence="3">
    <name type="scientific">Alkalihalophilus sp. As8PL</name>
    <dbReference type="NCBI Taxonomy" id="3237103"/>
    <lineage>
        <taxon>Bacteria</taxon>
        <taxon>Bacillati</taxon>
        <taxon>Bacillota</taxon>
        <taxon>Bacilli</taxon>
        <taxon>Bacillales</taxon>
        <taxon>Bacillaceae</taxon>
        <taxon>Alkalihalophilus</taxon>
    </lineage>
</organism>
<name>A0AB39BNI8_9BACI</name>
<accession>A0AB39BNI8</accession>
<gene>
    <name evidence="3" type="ORF">AB3N04_00765</name>
</gene>
<evidence type="ECO:0008006" key="4">
    <source>
        <dbReference type="Google" id="ProtNLM"/>
    </source>
</evidence>